<name>A0A1K2HU08_9HYPH</name>
<evidence type="ECO:0000259" key="4">
    <source>
        <dbReference type="Pfam" id="PF04586"/>
    </source>
</evidence>
<keyword evidence="3" id="KW-0378">Hydrolase</keyword>
<sequence>MPRPQLEKPLHVCGYVIPFGREVPIGGLRESVSHGAFKPTARNIGLQFAEHVFGETTEYARTKDGSLTVWADDFGLAFEAHLKPVAGVQGFINSVRDHLTDGVSIGFGEMYGGEAWDADGKFRMINSASIEHISAVNRPAYGEWTGIWHAEREPRHLPQHLTDLANRWRAGLCNRTMIAGLGIGPAAVATRISAGASPSSAKKGGHMAVPPVAREAGADRNFRPGHTREYAREILALLNALRLPRTAIMGASGFHAVARLRQMAEAKGIRI</sequence>
<evidence type="ECO:0000313" key="6">
    <source>
        <dbReference type="Proteomes" id="UP000183447"/>
    </source>
</evidence>
<gene>
    <name evidence="5" type="ORF">SAMN02983003_0692</name>
</gene>
<dbReference type="RefSeq" id="WP_072339030.1">
    <property type="nucleotide sequence ID" value="NZ_FPKU01000001.1"/>
</dbReference>
<evidence type="ECO:0000256" key="3">
    <source>
        <dbReference type="ARBA" id="ARBA00022801"/>
    </source>
</evidence>
<dbReference type="GO" id="GO:0006508">
    <property type="term" value="P:proteolysis"/>
    <property type="evidence" value="ECO:0007669"/>
    <property type="project" value="UniProtKB-KW"/>
</dbReference>
<keyword evidence="6" id="KW-1185">Reference proteome</keyword>
<dbReference type="Pfam" id="PF04586">
    <property type="entry name" value="Peptidase_S78"/>
    <property type="match status" value="1"/>
</dbReference>
<evidence type="ECO:0000256" key="2">
    <source>
        <dbReference type="ARBA" id="ARBA00022670"/>
    </source>
</evidence>
<dbReference type="Proteomes" id="UP000183447">
    <property type="component" value="Unassembled WGS sequence"/>
</dbReference>
<dbReference type="EMBL" id="FPKU01000001">
    <property type="protein sequence ID" value="SFZ81788.1"/>
    <property type="molecule type" value="Genomic_DNA"/>
</dbReference>
<organism evidence="5 6">
    <name type="scientific">Devosia enhydra</name>
    <dbReference type="NCBI Taxonomy" id="665118"/>
    <lineage>
        <taxon>Bacteria</taxon>
        <taxon>Pseudomonadati</taxon>
        <taxon>Pseudomonadota</taxon>
        <taxon>Alphaproteobacteria</taxon>
        <taxon>Hyphomicrobiales</taxon>
        <taxon>Devosiaceae</taxon>
        <taxon>Devosia</taxon>
    </lineage>
</organism>
<dbReference type="STRING" id="665118.SAMN02983003_0692"/>
<dbReference type="InterPro" id="IPR054613">
    <property type="entry name" value="Peptidase_S78_dom"/>
</dbReference>
<keyword evidence="2 5" id="KW-0645">Protease</keyword>
<evidence type="ECO:0000256" key="1">
    <source>
        <dbReference type="ARBA" id="ARBA00022612"/>
    </source>
</evidence>
<proteinExistence type="predicted"/>
<dbReference type="GO" id="GO:0008233">
    <property type="term" value="F:peptidase activity"/>
    <property type="evidence" value="ECO:0007669"/>
    <property type="project" value="UniProtKB-KW"/>
</dbReference>
<dbReference type="AlphaFoldDB" id="A0A1K2HU08"/>
<evidence type="ECO:0000313" key="5">
    <source>
        <dbReference type="EMBL" id="SFZ81788.1"/>
    </source>
</evidence>
<keyword evidence="1" id="KW-1188">Viral release from host cell</keyword>
<protein>
    <submittedName>
        <fullName evidence="5">Phage head maturation protease</fullName>
    </submittedName>
</protein>
<feature type="domain" description="Prohead serine protease" evidence="4">
    <location>
        <begin position="12"/>
        <end position="143"/>
    </location>
</feature>
<reference evidence="5 6" key="1">
    <citation type="submission" date="2016-11" db="EMBL/GenBank/DDBJ databases">
        <authorList>
            <person name="Jaros S."/>
            <person name="Januszkiewicz K."/>
            <person name="Wedrychowicz H."/>
        </authorList>
    </citation>
    <scope>NUCLEOTIDE SEQUENCE [LARGE SCALE GENOMIC DNA]</scope>
    <source>
        <strain evidence="5 6">ATCC 23634</strain>
    </source>
</reference>
<accession>A0A1K2HU08</accession>
<dbReference type="OrthoDB" id="64791at2"/>